<keyword evidence="6" id="KW-1185">Reference proteome</keyword>
<dbReference type="SUPFAM" id="SSF50891">
    <property type="entry name" value="Cyclophilin-like"/>
    <property type="match status" value="1"/>
</dbReference>
<dbReference type="InterPro" id="IPR029000">
    <property type="entry name" value="Cyclophilin-like_dom_sf"/>
</dbReference>
<gene>
    <name evidence="5" type="ORF">C7M71_028325</name>
</gene>
<dbReference type="CDD" id="cd00317">
    <property type="entry name" value="cyclophilin"/>
    <property type="match status" value="1"/>
</dbReference>
<dbReference type="Proteomes" id="UP000249340">
    <property type="component" value="Chromosome"/>
</dbReference>
<reference evidence="6" key="1">
    <citation type="submission" date="2018-07" db="EMBL/GenBank/DDBJ databases">
        <title>Streptacidiphilus bronchialis DSM 106435 chromosome.</title>
        <authorList>
            <person name="Batra D."/>
            <person name="Gulvik C.A."/>
        </authorList>
    </citation>
    <scope>NUCLEOTIDE SEQUENCE [LARGE SCALE GENOMIC DNA]</scope>
    <source>
        <strain evidence="6">DSM 106435</strain>
    </source>
</reference>
<dbReference type="InterPro" id="IPR002130">
    <property type="entry name" value="Cyclophilin-type_PPIase_dom"/>
</dbReference>
<keyword evidence="2" id="KW-0697">Rotamase</keyword>
<feature type="region of interest" description="Disordered" evidence="3">
    <location>
        <begin position="67"/>
        <end position="114"/>
    </location>
</feature>
<evidence type="ECO:0000259" key="4">
    <source>
        <dbReference type="PROSITE" id="PS50072"/>
    </source>
</evidence>
<accession>A0A345T402</accession>
<dbReference type="PRINTS" id="PR00153">
    <property type="entry name" value="CSAPPISMRASE"/>
</dbReference>
<feature type="domain" description="PPIase cyclophilin-type" evidence="4">
    <location>
        <begin position="135"/>
        <end position="278"/>
    </location>
</feature>
<dbReference type="Pfam" id="PF00160">
    <property type="entry name" value="Pro_isomerase"/>
    <property type="match status" value="1"/>
</dbReference>
<dbReference type="GO" id="GO:0003755">
    <property type="term" value="F:peptidyl-prolyl cis-trans isomerase activity"/>
    <property type="evidence" value="ECO:0007669"/>
    <property type="project" value="UniProtKB-UniRule"/>
</dbReference>
<dbReference type="EMBL" id="CP031264">
    <property type="protein sequence ID" value="AXI80707.1"/>
    <property type="molecule type" value="Genomic_DNA"/>
</dbReference>
<dbReference type="EC" id="5.2.1.8" evidence="2"/>
<dbReference type="RefSeq" id="WP_111491216.1">
    <property type="nucleotide sequence ID" value="NZ_CP031264.1"/>
</dbReference>
<comment type="function">
    <text evidence="1 2">PPIases accelerate the folding of proteins. It catalyzes the cis-trans isomerization of proline imidic peptide bonds in oligopeptides.</text>
</comment>
<dbReference type="Gene3D" id="2.40.100.10">
    <property type="entry name" value="Cyclophilin-like"/>
    <property type="match status" value="1"/>
</dbReference>
<comment type="catalytic activity">
    <reaction evidence="2">
        <text>[protein]-peptidylproline (omega=180) = [protein]-peptidylproline (omega=0)</text>
        <dbReference type="Rhea" id="RHEA:16237"/>
        <dbReference type="Rhea" id="RHEA-COMP:10747"/>
        <dbReference type="Rhea" id="RHEA-COMP:10748"/>
        <dbReference type="ChEBI" id="CHEBI:83833"/>
        <dbReference type="ChEBI" id="CHEBI:83834"/>
        <dbReference type="EC" id="5.2.1.8"/>
    </reaction>
</comment>
<sequence length="281" mass="29022">MDSEKRRRQLAREKFERQQQRRVEAQQRARRRNTVIGAALAVVLLAGGAAWAGVALAGDGDKKVDAAAASTPSADPAASAPPSAEPSPAKADPASVKGCKAPAAGKPNGKTWTKEPELTVDTKATYQAVLETNCGKVTLELDAAKAPHTVNSFVFLAGQQYFDHVPCHRLTTDGIFVLQCGDPTGQGSGGPGYEIKDENLEGATYPAGTLAMANAGPNTNGSQFFLVYKDTQLPPSYTPFGKVTGGMDVLKNIAAGGVVGGGSDGAPVAGVQMAKVTAAKE</sequence>
<keyword evidence="2 5" id="KW-0413">Isomerase</keyword>
<evidence type="ECO:0000256" key="1">
    <source>
        <dbReference type="ARBA" id="ARBA00002388"/>
    </source>
</evidence>
<comment type="similarity">
    <text evidence="2">Belongs to the cyclophilin-type PPIase family.</text>
</comment>
<dbReference type="PROSITE" id="PS50072">
    <property type="entry name" value="CSA_PPIASE_2"/>
    <property type="match status" value="1"/>
</dbReference>
<organism evidence="5 6">
    <name type="scientific">Peterkaempfera bronchialis</name>
    <dbReference type="NCBI Taxonomy" id="2126346"/>
    <lineage>
        <taxon>Bacteria</taxon>
        <taxon>Bacillati</taxon>
        <taxon>Actinomycetota</taxon>
        <taxon>Actinomycetes</taxon>
        <taxon>Kitasatosporales</taxon>
        <taxon>Streptomycetaceae</taxon>
        <taxon>Peterkaempfera</taxon>
    </lineage>
</organism>
<dbReference type="InterPro" id="IPR044666">
    <property type="entry name" value="Cyclophilin_A-like"/>
</dbReference>
<feature type="region of interest" description="Disordered" evidence="3">
    <location>
        <begin position="1"/>
        <end position="31"/>
    </location>
</feature>
<dbReference type="PANTHER" id="PTHR45625">
    <property type="entry name" value="PEPTIDYL-PROLYL CIS-TRANS ISOMERASE-RELATED"/>
    <property type="match status" value="1"/>
</dbReference>
<feature type="compositionally biased region" description="Basic and acidic residues" evidence="3">
    <location>
        <begin position="10"/>
        <end position="27"/>
    </location>
</feature>
<feature type="compositionally biased region" description="Low complexity" evidence="3">
    <location>
        <begin position="67"/>
        <end position="95"/>
    </location>
</feature>
<protein>
    <recommendedName>
        <fullName evidence="2">Peptidyl-prolyl cis-trans isomerase</fullName>
        <shortName evidence="2">PPIase</shortName>
        <ecNumber evidence="2">5.2.1.8</ecNumber>
    </recommendedName>
</protein>
<evidence type="ECO:0000313" key="5">
    <source>
        <dbReference type="EMBL" id="AXI80707.1"/>
    </source>
</evidence>
<dbReference type="KEGG" id="stri:C7M71_028325"/>
<name>A0A345T402_9ACTN</name>
<dbReference type="AlphaFoldDB" id="A0A345T402"/>
<evidence type="ECO:0000313" key="6">
    <source>
        <dbReference type="Proteomes" id="UP000249340"/>
    </source>
</evidence>
<evidence type="ECO:0000256" key="2">
    <source>
        <dbReference type="RuleBase" id="RU363019"/>
    </source>
</evidence>
<dbReference type="PANTHER" id="PTHR45625:SF3">
    <property type="entry name" value="PEPTIDYL-PROLYL CIS-TRANS ISOMERASE B-RELATED"/>
    <property type="match status" value="1"/>
</dbReference>
<proteinExistence type="inferred from homology"/>
<evidence type="ECO:0000256" key="3">
    <source>
        <dbReference type="SAM" id="MobiDB-lite"/>
    </source>
</evidence>
<dbReference type="OrthoDB" id="5507614at2"/>